<proteinExistence type="predicted"/>
<evidence type="ECO:0000313" key="4">
    <source>
        <dbReference type="Proteomes" id="UP000298416"/>
    </source>
</evidence>
<evidence type="ECO:0000256" key="1">
    <source>
        <dbReference type="ARBA" id="ARBA00022737"/>
    </source>
</evidence>
<dbReference type="Gene3D" id="1.25.40.10">
    <property type="entry name" value="Tetratricopeptide repeat domain"/>
    <property type="match status" value="5"/>
</dbReference>
<dbReference type="EMBL" id="PNBA02000004">
    <property type="protein sequence ID" value="KAG6428098.1"/>
    <property type="molecule type" value="Genomic_DNA"/>
</dbReference>
<reference evidence="3" key="2">
    <citation type="submission" date="2020-08" db="EMBL/GenBank/DDBJ databases">
        <title>Plant Genome Project.</title>
        <authorList>
            <person name="Zhang R.-G."/>
        </authorList>
    </citation>
    <scope>NUCLEOTIDE SEQUENCE</scope>
    <source>
        <strain evidence="3">Huo1</strain>
        <tissue evidence="3">Leaf</tissue>
    </source>
</reference>
<organism evidence="3">
    <name type="scientific">Salvia splendens</name>
    <name type="common">Scarlet sage</name>
    <dbReference type="NCBI Taxonomy" id="180675"/>
    <lineage>
        <taxon>Eukaryota</taxon>
        <taxon>Viridiplantae</taxon>
        <taxon>Streptophyta</taxon>
        <taxon>Embryophyta</taxon>
        <taxon>Tracheophyta</taxon>
        <taxon>Spermatophyta</taxon>
        <taxon>Magnoliopsida</taxon>
        <taxon>eudicotyledons</taxon>
        <taxon>Gunneridae</taxon>
        <taxon>Pentapetalae</taxon>
        <taxon>asterids</taxon>
        <taxon>lamiids</taxon>
        <taxon>Lamiales</taxon>
        <taxon>Lamiaceae</taxon>
        <taxon>Nepetoideae</taxon>
        <taxon>Mentheae</taxon>
        <taxon>Salviinae</taxon>
        <taxon>Salvia</taxon>
        <taxon>Salvia subgen. Calosphace</taxon>
        <taxon>core Calosphace</taxon>
    </lineage>
</organism>
<feature type="repeat" description="PPR" evidence="2">
    <location>
        <begin position="35"/>
        <end position="69"/>
    </location>
</feature>
<accession>A0A8X9A4H5</accession>
<protein>
    <submittedName>
        <fullName evidence="3">Uncharacterized protein</fullName>
    </submittedName>
</protein>
<keyword evidence="1" id="KW-0677">Repeat</keyword>
<dbReference type="Proteomes" id="UP000298416">
    <property type="component" value="Unassembled WGS sequence"/>
</dbReference>
<dbReference type="InterPro" id="IPR046848">
    <property type="entry name" value="E_motif"/>
</dbReference>
<dbReference type="PANTHER" id="PTHR47926">
    <property type="entry name" value="PENTATRICOPEPTIDE REPEAT-CONTAINING PROTEIN"/>
    <property type="match status" value="1"/>
</dbReference>
<dbReference type="GO" id="GO:0009451">
    <property type="term" value="P:RNA modification"/>
    <property type="evidence" value="ECO:0007669"/>
    <property type="project" value="InterPro"/>
</dbReference>
<comment type="caution">
    <text evidence="3">The sequence shown here is derived from an EMBL/GenBank/DDBJ whole genome shotgun (WGS) entry which is preliminary data.</text>
</comment>
<dbReference type="Pfam" id="PF01535">
    <property type="entry name" value="PPR"/>
    <property type="match status" value="5"/>
</dbReference>
<dbReference type="GO" id="GO:0003723">
    <property type="term" value="F:RNA binding"/>
    <property type="evidence" value="ECO:0007669"/>
    <property type="project" value="InterPro"/>
</dbReference>
<feature type="repeat" description="PPR" evidence="2">
    <location>
        <begin position="268"/>
        <end position="302"/>
    </location>
</feature>
<keyword evidence="4" id="KW-1185">Reference proteome</keyword>
<dbReference type="FunFam" id="1.25.40.10:FF:000158">
    <property type="entry name" value="pentatricopeptide repeat-containing protein At2g33680"/>
    <property type="match status" value="1"/>
</dbReference>
<dbReference type="Pfam" id="PF20431">
    <property type="entry name" value="E_motif"/>
    <property type="match status" value="1"/>
</dbReference>
<feature type="repeat" description="PPR" evidence="2">
    <location>
        <begin position="167"/>
        <end position="201"/>
    </location>
</feature>
<evidence type="ECO:0000313" key="3">
    <source>
        <dbReference type="EMBL" id="KAG6428098.1"/>
    </source>
</evidence>
<dbReference type="OrthoDB" id="7457040at2759"/>
<dbReference type="PROSITE" id="PS51375">
    <property type="entry name" value="PPR"/>
    <property type="match status" value="4"/>
</dbReference>
<gene>
    <name evidence="3" type="ORF">SASPL_112347</name>
</gene>
<evidence type="ECO:0000256" key="2">
    <source>
        <dbReference type="PROSITE-ProRule" id="PRU00708"/>
    </source>
</evidence>
<dbReference type="InterPro" id="IPR002885">
    <property type="entry name" value="PPR_rpt"/>
</dbReference>
<sequence>MRSHLVEVTSKITAMAKSGNISRARKLFDELPDRDTIAWNAMVSGYLHLGLYQEARSLFNSMRSSNVKPDHFTGTAVLSTCAALKDNKSGQMIHALVVVSGCNLFMPVNNALIDMYGKCLRAREANAVFSEMGRRNEVSWCSLLFAYSNAGLLEESHSVFHDMPVKVVIAWNTIIAGYAKWGELQWCLCFFKMMLEDSFRPDQWTLSAVLNACAVTSEPCYGHMLHGFIIKSGWSSAVEVNNSALSFYTNFGEKHEVLEVVRAVGMCSDVSWNAIIDAYMKIGDLQEAHLVFQRMPEKNLISWTSMITGYMRNGRGECALTYFIDMMRNRIRPDDIAVGATLHACSNLATLGHGRMVHGCVIRYGFHAHAYVGNGLVNMYGKCGDICSSYRAFADISEKDLISWNTMLFAFGLHGHSSEALGVLEEMVASGMKPDNITFIGLLMTCNHLGLINQGLFFFESMTSHYGVSPEIEHVACVVDMLGRAGQLERAKEIADEYAESKNVSVGSLEALFGSYSSQGCVKMGAEIAEQLQLVKPGDEMSYVVLSNMYSASGQWRRAETLRKAMADRSIKKMPGCSWVEVRNEVAAFVAGSNSCLRKEDVHMMLSVLGYEMRFPISFPSIWDGIT</sequence>
<name>A0A8X9A4H5_SALSN</name>
<feature type="repeat" description="PPR" evidence="2">
    <location>
        <begin position="400"/>
        <end position="434"/>
    </location>
</feature>
<dbReference type="InterPro" id="IPR011990">
    <property type="entry name" value="TPR-like_helical_dom_sf"/>
</dbReference>
<dbReference type="FunFam" id="1.25.40.10:FF:000441">
    <property type="entry name" value="Pentatricopeptide repeat-containing protein mitochondrial"/>
    <property type="match status" value="1"/>
</dbReference>
<dbReference type="InterPro" id="IPR046960">
    <property type="entry name" value="PPR_At4g14850-like_plant"/>
</dbReference>
<dbReference type="Pfam" id="PF13041">
    <property type="entry name" value="PPR_2"/>
    <property type="match status" value="3"/>
</dbReference>
<reference evidence="3" key="1">
    <citation type="submission" date="2018-01" db="EMBL/GenBank/DDBJ databases">
        <authorList>
            <person name="Mao J.F."/>
        </authorList>
    </citation>
    <scope>NUCLEOTIDE SEQUENCE</scope>
    <source>
        <strain evidence="3">Huo1</strain>
        <tissue evidence="3">Leaf</tissue>
    </source>
</reference>
<dbReference type="GO" id="GO:0099402">
    <property type="term" value="P:plant organ development"/>
    <property type="evidence" value="ECO:0007669"/>
    <property type="project" value="UniProtKB-ARBA"/>
</dbReference>
<dbReference type="AlphaFoldDB" id="A0A8X9A4H5"/>
<dbReference type="NCBIfam" id="TIGR00756">
    <property type="entry name" value="PPR"/>
    <property type="match status" value="5"/>
</dbReference>
<dbReference type="PANTHER" id="PTHR47926:SF465">
    <property type="entry name" value="PENTATRICOPEPTIDE REPEAT (PPR-LIKE) SUPERFAMILY PROTEIN"/>
    <property type="match status" value="1"/>
</dbReference>